<sequence length="266" mass="28296">MEGRGSGPRPAPRSCSTITTTPDLLAAGIDLSADPRKTGVATIAWHGDDATVVEVVVGRHDDAALCEVVRAAGTTGVDCPIGWPDAFVDYVVAHRAGGHDLEIPETRRPLTYRATDLHVWRRTGVRPLAVSAERIGSAAMRCAALLATLARSGTVVDRAGGGPVLEVYPAASLAIWELPHRGYKGRDPAARQVREQLVDAVATTFPWLDLAGFAQDCRDSDDALDAVLCAVIAGLAHRGRCERVPEELRDTASREGWIVLPLDASV</sequence>
<dbReference type="Proteomes" id="UP001310387">
    <property type="component" value="Unassembled WGS sequence"/>
</dbReference>
<protein>
    <submittedName>
        <fullName evidence="1">DUF429 domain-containing protein</fullName>
    </submittedName>
</protein>
<evidence type="ECO:0000313" key="2">
    <source>
        <dbReference type="Proteomes" id="UP001310387"/>
    </source>
</evidence>
<keyword evidence="2" id="KW-1185">Reference proteome</keyword>
<reference evidence="1" key="1">
    <citation type="journal article" date="2024" name="Antonie Van Leeuwenhoek">
        <title>Isoptericola haloaureus sp. nov., a dimorphic actinobacterium isolated from mangrove sediments of southeast India, implicating biosaline agricultural significance through nitrogen fixation and salt tolerance genes.</title>
        <authorList>
            <person name="Prathaban M."/>
            <person name="Prathiviraj R."/>
            <person name="Ravichandran M."/>
            <person name="Natarajan S.D."/>
            <person name="Sobanaa M."/>
            <person name="Hari Krishna Kumar S."/>
            <person name="Chandrasekar V."/>
            <person name="Selvin J."/>
        </authorList>
    </citation>
    <scope>NUCLEOTIDE SEQUENCE</scope>
    <source>
        <strain evidence="1">MP1014</strain>
    </source>
</reference>
<dbReference type="InterPro" id="IPR007362">
    <property type="entry name" value="DUF429"/>
</dbReference>
<reference evidence="1" key="2">
    <citation type="submission" date="2024-02" db="EMBL/GenBank/DDBJ databases">
        <authorList>
            <person name="Prathaban M."/>
            <person name="Mythili R."/>
            <person name="Sharmila Devi N."/>
            <person name="Sobanaa M."/>
            <person name="Prathiviraj R."/>
            <person name="Selvin J."/>
        </authorList>
    </citation>
    <scope>NUCLEOTIDE SEQUENCE</scope>
    <source>
        <strain evidence="1">MP1014</strain>
    </source>
</reference>
<gene>
    <name evidence="1" type="ORF">V5O49_15600</name>
</gene>
<accession>A0ABU7ZAP1</accession>
<name>A0ABU7ZAP1_9MICO</name>
<organism evidence="1 2">
    <name type="scientific">Isoptericola haloaureus</name>
    <dbReference type="NCBI Taxonomy" id="1542902"/>
    <lineage>
        <taxon>Bacteria</taxon>
        <taxon>Bacillati</taxon>
        <taxon>Actinomycetota</taxon>
        <taxon>Actinomycetes</taxon>
        <taxon>Micrococcales</taxon>
        <taxon>Promicromonosporaceae</taxon>
        <taxon>Isoptericola</taxon>
    </lineage>
</organism>
<dbReference type="EMBL" id="JBAGLP010000120">
    <property type="protein sequence ID" value="MEG3616556.1"/>
    <property type="molecule type" value="Genomic_DNA"/>
</dbReference>
<dbReference type="Pfam" id="PF04250">
    <property type="entry name" value="DUF429"/>
    <property type="match status" value="1"/>
</dbReference>
<comment type="caution">
    <text evidence="1">The sequence shown here is derived from an EMBL/GenBank/DDBJ whole genome shotgun (WGS) entry which is preliminary data.</text>
</comment>
<evidence type="ECO:0000313" key="1">
    <source>
        <dbReference type="EMBL" id="MEG3616556.1"/>
    </source>
</evidence>
<proteinExistence type="predicted"/>
<dbReference type="RefSeq" id="WP_332903044.1">
    <property type="nucleotide sequence ID" value="NZ_JBAGLP010000120.1"/>
</dbReference>